<dbReference type="AlphaFoldDB" id="A0AAE1HX37"/>
<comment type="caution">
    <text evidence="1">The sequence shown here is derived from an EMBL/GenBank/DDBJ whole genome shotgun (WGS) entry which is preliminary data.</text>
</comment>
<protein>
    <submittedName>
        <fullName evidence="1">Sulfate adenylyltransferase</fullName>
    </submittedName>
</protein>
<dbReference type="PANTHER" id="PTHR33568:SF3">
    <property type="entry name" value="DNA-DIRECTED DNA POLYMERASE"/>
    <property type="match status" value="1"/>
</dbReference>
<dbReference type="PANTHER" id="PTHR33568">
    <property type="entry name" value="DNA POLYMERASE"/>
    <property type="match status" value="1"/>
</dbReference>
<keyword evidence="1" id="KW-0808">Transferase</keyword>
<sequence>MRKLGLLTNSIHRSRSRARINVGSAGPRGRGASAPSPICVESMNQGVCSHTDSERELTGTWCAPEVHLAVEKGYQIIKVHEVYQYPSVRVYNK</sequence>
<accession>A0AAE1HX37</accession>
<reference evidence="1" key="1">
    <citation type="submission" date="2021-07" db="EMBL/GenBank/DDBJ databases">
        <authorList>
            <person name="Catto M.A."/>
            <person name="Jacobson A."/>
            <person name="Kennedy G."/>
            <person name="Labadie P."/>
            <person name="Hunt B.G."/>
            <person name="Srinivasan R."/>
        </authorList>
    </citation>
    <scope>NUCLEOTIDE SEQUENCE</scope>
    <source>
        <strain evidence="1">PL_HMW_Pooled</strain>
        <tissue evidence="1">Head</tissue>
    </source>
</reference>
<keyword evidence="1" id="KW-0548">Nucleotidyltransferase</keyword>
<reference evidence="1" key="2">
    <citation type="journal article" date="2023" name="BMC Genomics">
        <title>Pest status, molecular evolution, and epigenetic factors derived from the genome assembly of Frankliniella fusca, a thysanopteran phytovirus vector.</title>
        <authorList>
            <person name="Catto M.A."/>
            <person name="Labadie P.E."/>
            <person name="Jacobson A.L."/>
            <person name="Kennedy G.G."/>
            <person name="Srinivasan R."/>
            <person name="Hunt B.G."/>
        </authorList>
    </citation>
    <scope>NUCLEOTIDE SEQUENCE</scope>
    <source>
        <strain evidence="1">PL_HMW_Pooled</strain>
    </source>
</reference>
<dbReference type="Proteomes" id="UP001219518">
    <property type="component" value="Unassembled WGS sequence"/>
</dbReference>
<organism evidence="1 2">
    <name type="scientific">Frankliniella fusca</name>
    <dbReference type="NCBI Taxonomy" id="407009"/>
    <lineage>
        <taxon>Eukaryota</taxon>
        <taxon>Metazoa</taxon>
        <taxon>Ecdysozoa</taxon>
        <taxon>Arthropoda</taxon>
        <taxon>Hexapoda</taxon>
        <taxon>Insecta</taxon>
        <taxon>Pterygota</taxon>
        <taxon>Neoptera</taxon>
        <taxon>Paraneoptera</taxon>
        <taxon>Thysanoptera</taxon>
        <taxon>Terebrantia</taxon>
        <taxon>Thripoidea</taxon>
        <taxon>Thripidae</taxon>
        <taxon>Frankliniella</taxon>
    </lineage>
</organism>
<name>A0AAE1HX37_9NEOP</name>
<keyword evidence="2" id="KW-1185">Reference proteome</keyword>
<dbReference type="EMBL" id="JAHWGI010001400">
    <property type="protein sequence ID" value="KAK3929382.1"/>
    <property type="molecule type" value="Genomic_DNA"/>
</dbReference>
<proteinExistence type="predicted"/>
<evidence type="ECO:0000313" key="2">
    <source>
        <dbReference type="Proteomes" id="UP001219518"/>
    </source>
</evidence>
<evidence type="ECO:0000313" key="1">
    <source>
        <dbReference type="EMBL" id="KAK3929382.1"/>
    </source>
</evidence>
<gene>
    <name evidence="1" type="ORF">KUF71_018019</name>
</gene>
<dbReference type="GO" id="GO:0016779">
    <property type="term" value="F:nucleotidyltransferase activity"/>
    <property type="evidence" value="ECO:0007669"/>
    <property type="project" value="UniProtKB-KW"/>
</dbReference>